<proteinExistence type="inferred from homology"/>
<dbReference type="GO" id="GO:0006298">
    <property type="term" value="P:mismatch repair"/>
    <property type="evidence" value="ECO:0007669"/>
    <property type="project" value="TreeGrafter"/>
</dbReference>
<evidence type="ECO:0000256" key="12">
    <source>
        <dbReference type="ARBA" id="ARBA00023204"/>
    </source>
</evidence>
<dbReference type="InterPro" id="IPR044298">
    <property type="entry name" value="MIG/MutY"/>
</dbReference>
<dbReference type="GeneID" id="301553061"/>
<dbReference type="InterPro" id="IPR029119">
    <property type="entry name" value="MutY_C"/>
</dbReference>
<evidence type="ECO:0000256" key="3">
    <source>
        <dbReference type="ARBA" id="ARBA00008343"/>
    </source>
</evidence>
<feature type="domain" description="HhH-GPD" evidence="15">
    <location>
        <begin position="42"/>
        <end position="193"/>
    </location>
</feature>
<dbReference type="KEGG" id="ssdc:SSDC_00970"/>
<comment type="similarity">
    <text evidence="3 14">Belongs to the Nth/MutY family.</text>
</comment>
<evidence type="ECO:0000256" key="14">
    <source>
        <dbReference type="RuleBase" id="RU365096"/>
    </source>
</evidence>
<keyword evidence="11" id="KW-0411">Iron-sulfur</keyword>
<dbReference type="InterPro" id="IPR004036">
    <property type="entry name" value="Endonuclease-III-like_CS2"/>
</dbReference>
<dbReference type="RefSeq" id="WP_020915459.1">
    <property type="nucleotide sequence ID" value="NC_021885.1"/>
</dbReference>
<dbReference type="CDD" id="cd03431">
    <property type="entry name" value="NUDIX_DNA_Glycosylase_C-MutY"/>
    <property type="match status" value="1"/>
</dbReference>
<keyword evidence="13 14" id="KW-0326">Glycosidase</keyword>
<dbReference type="GO" id="GO:0032357">
    <property type="term" value="F:oxidized purine DNA binding"/>
    <property type="evidence" value="ECO:0007669"/>
    <property type="project" value="TreeGrafter"/>
</dbReference>
<keyword evidence="8 14" id="KW-0227">DNA damage</keyword>
<sequence>MKKFDKIFFSNTIISWQKKYGRHMLPWQNTKNTYYIWLSEIMLQQTQVNTVIPYYQRFLKKFPNIMSLAQAKLENVMELWSGLGYYSRARNLHICAKLVFFKYNGIFPKNFISLINLPGIGQSTASAIRVFAYGKRNAILDGNVKRILIRVLGINCSLNIKFIEKKLWRYAIDLLPKKNIEIYTQGLMDFGSIICKKIKPKCKVCPLQLCCISYKTNKINNFLIKNKKNIKNCSIIMFIVIDDDYVLFQKRSNKGIWGGLLSFPEWILKDKIINFVDNNLKNLIELEIKKFISSFGFIKNYLILPIISHKLTHLQFKIVPCHIFLKKCFLKENKNNFIWYPIKKIKNSPIPAPVRKILFQIIQR</sequence>
<evidence type="ECO:0000256" key="10">
    <source>
        <dbReference type="ARBA" id="ARBA00023004"/>
    </source>
</evidence>
<dbReference type="NCBIfam" id="TIGR01084">
    <property type="entry name" value="mutY"/>
    <property type="match status" value="1"/>
</dbReference>
<dbReference type="GO" id="GO:0046872">
    <property type="term" value="F:metal ion binding"/>
    <property type="evidence" value="ECO:0007669"/>
    <property type="project" value="UniProtKB-UniRule"/>
</dbReference>
<evidence type="ECO:0000256" key="5">
    <source>
        <dbReference type="ARBA" id="ARBA00022023"/>
    </source>
</evidence>
<dbReference type="GO" id="GO:0000701">
    <property type="term" value="F:purine-specific mismatch base pair DNA N-glycosylase activity"/>
    <property type="evidence" value="ECO:0007669"/>
    <property type="project" value="UniProtKB-EC"/>
</dbReference>
<evidence type="ECO:0000256" key="13">
    <source>
        <dbReference type="ARBA" id="ARBA00023295"/>
    </source>
</evidence>
<dbReference type="Gene3D" id="1.10.340.30">
    <property type="entry name" value="Hypothetical protein, domain 2"/>
    <property type="match status" value="1"/>
</dbReference>
<name>S5R3V7_9PROT</name>
<accession>S5R3V7</accession>
<dbReference type="PANTHER" id="PTHR42944:SF1">
    <property type="entry name" value="ADENINE DNA GLYCOSYLASE"/>
    <property type="match status" value="1"/>
</dbReference>
<organism evidence="16 17">
    <name type="scientific">Candidatus Profftella armatura</name>
    <dbReference type="NCBI Taxonomy" id="669502"/>
    <lineage>
        <taxon>Bacteria</taxon>
        <taxon>Pseudomonadati</taxon>
        <taxon>Pseudomonadota</taxon>
        <taxon>Betaproteobacteria</taxon>
        <taxon>Candidatus Profftella</taxon>
    </lineage>
</organism>
<evidence type="ECO:0000256" key="11">
    <source>
        <dbReference type="ARBA" id="ARBA00023014"/>
    </source>
</evidence>
<dbReference type="EC" id="3.2.2.31" evidence="4 14"/>
<evidence type="ECO:0000313" key="16">
    <source>
        <dbReference type="EMBL" id="AGS06884.1"/>
    </source>
</evidence>
<evidence type="ECO:0000259" key="15">
    <source>
        <dbReference type="SMART" id="SM00478"/>
    </source>
</evidence>
<dbReference type="SUPFAM" id="SSF55811">
    <property type="entry name" value="Nudix"/>
    <property type="match status" value="1"/>
</dbReference>
<evidence type="ECO:0000256" key="7">
    <source>
        <dbReference type="ARBA" id="ARBA00022723"/>
    </source>
</evidence>
<keyword evidence="9" id="KW-0378">Hydrolase</keyword>
<dbReference type="Proteomes" id="UP000015216">
    <property type="component" value="Chromosome"/>
</dbReference>
<dbReference type="OrthoDB" id="9802365at2"/>
<dbReference type="InterPro" id="IPR023170">
    <property type="entry name" value="HhH_base_excis_C"/>
</dbReference>
<evidence type="ECO:0000313" key="17">
    <source>
        <dbReference type="Proteomes" id="UP000015216"/>
    </source>
</evidence>
<dbReference type="InterPro" id="IPR015797">
    <property type="entry name" value="NUDIX_hydrolase-like_dom_sf"/>
</dbReference>
<comment type="catalytic activity">
    <reaction evidence="1 14">
        <text>Hydrolyzes free adenine bases from 7,8-dihydro-8-oxoguanine:adenine mismatched double-stranded DNA, leaving an apurinic site.</text>
        <dbReference type="EC" id="3.2.2.31"/>
    </reaction>
</comment>
<evidence type="ECO:0000256" key="8">
    <source>
        <dbReference type="ARBA" id="ARBA00022763"/>
    </source>
</evidence>
<dbReference type="PROSITE" id="PS00764">
    <property type="entry name" value="ENDONUCLEASE_III_1"/>
    <property type="match status" value="1"/>
</dbReference>
<keyword evidence="6" id="KW-0004">4Fe-4S</keyword>
<comment type="cofactor">
    <cofactor evidence="14">
        <name>[4Fe-4S] cluster</name>
        <dbReference type="ChEBI" id="CHEBI:49883"/>
    </cofactor>
    <text evidence="14">Binds 1 [4Fe-4S] cluster.</text>
</comment>
<dbReference type="Gene3D" id="3.90.79.10">
    <property type="entry name" value="Nucleoside Triphosphate Pyrophosphohydrolase"/>
    <property type="match status" value="1"/>
</dbReference>
<evidence type="ECO:0000256" key="1">
    <source>
        <dbReference type="ARBA" id="ARBA00000843"/>
    </source>
</evidence>
<dbReference type="GO" id="GO:0035485">
    <property type="term" value="F:adenine/guanine mispair binding"/>
    <property type="evidence" value="ECO:0007669"/>
    <property type="project" value="TreeGrafter"/>
</dbReference>
<dbReference type="PATRIC" id="fig|669502.6.peg.188"/>
<dbReference type="InterPro" id="IPR004035">
    <property type="entry name" value="Endouclease-III_FeS-bd_BS"/>
</dbReference>
<dbReference type="GO" id="GO:0006284">
    <property type="term" value="P:base-excision repair"/>
    <property type="evidence" value="ECO:0007669"/>
    <property type="project" value="UniProtKB-UniRule"/>
</dbReference>
<comment type="function">
    <text evidence="2">Adenine glycosylase active on G-A mispairs. MutY also corrects error-prone DNA synthesis past GO lesions which are due to the oxidatively damaged form of guanine: 7,8-dihydro-8-oxoguanine (8-oxo-dGTP).</text>
</comment>
<keyword evidence="17" id="KW-1185">Reference proteome</keyword>
<keyword evidence="7" id="KW-0479">Metal-binding</keyword>
<dbReference type="Pfam" id="PF14815">
    <property type="entry name" value="NUDIX_4"/>
    <property type="match status" value="1"/>
</dbReference>
<dbReference type="Gene3D" id="1.10.1670.10">
    <property type="entry name" value="Helix-hairpin-Helix base-excision DNA repair enzymes (C-terminal)"/>
    <property type="match status" value="1"/>
</dbReference>
<dbReference type="SUPFAM" id="SSF48150">
    <property type="entry name" value="DNA-glycosylase"/>
    <property type="match status" value="1"/>
</dbReference>
<dbReference type="PROSITE" id="PS01155">
    <property type="entry name" value="ENDONUCLEASE_III_2"/>
    <property type="match status" value="1"/>
</dbReference>
<dbReference type="eggNOG" id="COG1194">
    <property type="taxonomic scope" value="Bacteria"/>
</dbReference>
<evidence type="ECO:0000256" key="2">
    <source>
        <dbReference type="ARBA" id="ARBA00002933"/>
    </source>
</evidence>
<dbReference type="HOGENOM" id="CLU_012862_0_3_4"/>
<dbReference type="STRING" id="669502.SSDC_00970"/>
<evidence type="ECO:0000256" key="9">
    <source>
        <dbReference type="ARBA" id="ARBA00022801"/>
    </source>
</evidence>
<dbReference type="FunFam" id="1.10.340.30:FF:000002">
    <property type="entry name" value="Adenine DNA glycosylase"/>
    <property type="match status" value="1"/>
</dbReference>
<keyword evidence="12" id="KW-0234">DNA repair</keyword>
<keyword evidence="10 14" id="KW-0408">Iron</keyword>
<gene>
    <name evidence="16" type="primary">mutY</name>
    <name evidence="16" type="ORF">SSDC_00970</name>
</gene>
<protein>
    <recommendedName>
        <fullName evidence="5 14">Adenine DNA glycosylase</fullName>
        <ecNumber evidence="4 14">3.2.2.31</ecNumber>
    </recommendedName>
</protein>
<dbReference type="InterPro" id="IPR011257">
    <property type="entry name" value="DNA_glycosylase"/>
</dbReference>
<evidence type="ECO:0000256" key="4">
    <source>
        <dbReference type="ARBA" id="ARBA00012045"/>
    </source>
</evidence>
<dbReference type="InterPro" id="IPR003265">
    <property type="entry name" value="HhH-GPD_domain"/>
</dbReference>
<dbReference type="InterPro" id="IPR005760">
    <property type="entry name" value="A/G_AdeGlyc_MutY"/>
</dbReference>
<reference evidence="16 17" key="1">
    <citation type="journal article" date="2013" name="Curr. Biol.">
        <title>Defensive bacteriome symbiont with a drastically reduced genome.</title>
        <authorList>
            <person name="Nakabachi A."/>
            <person name="Ueoka R."/>
            <person name="Oshima K."/>
            <person name="Teta R."/>
            <person name="Mangoni A."/>
            <person name="Gurgui M."/>
            <person name="Oldham N.J."/>
            <person name="van Echten-Deckert G."/>
            <person name="Okamura K."/>
            <person name="Yamamoto K."/>
            <person name="Inoue H."/>
            <person name="Ohkuma M."/>
            <person name="Hongoh Y."/>
            <person name="Miyagishima S.Y."/>
            <person name="Hattori M."/>
            <person name="Piel J."/>
            <person name="Fukatsu T."/>
        </authorList>
    </citation>
    <scope>NUCLEOTIDE SEQUENCE [LARGE SCALE GENOMIC DNA]</scope>
    <source>
        <strain evidence="16 17">DC</strain>
    </source>
</reference>
<dbReference type="Pfam" id="PF00730">
    <property type="entry name" value="HhH-GPD"/>
    <property type="match status" value="1"/>
</dbReference>
<dbReference type="GO" id="GO:0034039">
    <property type="term" value="F:8-oxo-7,8-dihydroguanine DNA N-glycosylase activity"/>
    <property type="evidence" value="ECO:0007669"/>
    <property type="project" value="TreeGrafter"/>
</dbReference>
<dbReference type="CDD" id="cd00056">
    <property type="entry name" value="ENDO3c"/>
    <property type="match status" value="1"/>
</dbReference>
<dbReference type="AlphaFoldDB" id="S5R3V7"/>
<dbReference type="GO" id="GO:0051539">
    <property type="term" value="F:4 iron, 4 sulfur cluster binding"/>
    <property type="evidence" value="ECO:0007669"/>
    <property type="project" value="UniProtKB-UniRule"/>
</dbReference>
<evidence type="ECO:0000256" key="6">
    <source>
        <dbReference type="ARBA" id="ARBA00022485"/>
    </source>
</evidence>
<dbReference type="SMART" id="SM00478">
    <property type="entry name" value="ENDO3c"/>
    <property type="match status" value="1"/>
</dbReference>
<dbReference type="EMBL" id="CP003468">
    <property type="protein sequence ID" value="AGS06884.1"/>
    <property type="molecule type" value="Genomic_DNA"/>
</dbReference>
<dbReference type="PANTHER" id="PTHR42944">
    <property type="entry name" value="ADENINE DNA GLYCOSYLASE"/>
    <property type="match status" value="1"/>
</dbReference>